<dbReference type="EMBL" id="CAMXCT030002238">
    <property type="protein sequence ID" value="CAL4784070.1"/>
    <property type="molecule type" value="Genomic_DNA"/>
</dbReference>
<evidence type="ECO:0000313" key="6">
    <source>
        <dbReference type="EMBL" id="CAL4784070.1"/>
    </source>
</evidence>
<sequence length="2448" mass="272751">MAFPIFGSLFPSTGDHISGVFEVQSELDAKLYSCLRLPRQTPVLIEGAELIFGKISLYDALVCNTEDVLMLSITHDSWWTHVPDLGNCLSPCLIDLCAGTGAMSIGASFLGAVPMVAVDWNPFAVAQISANHKGSVLQLDLSAPDAAKRIHQECQEPPGTALMGFPCQPHSFQGSQRGTADPRAEVLWHGLHIVFMTQVQTLILECTPAAGQNPEVRAGLDLLADAMGWVVLTTTLDLQDLWPCRRHRWWALLIPKHWNQIGLQPWNLQSPFDHVGAIIPNWGCWTLSEELELQLTQFELERFHDVQYGHDVRLLDLQGKASTILHSYANALGPCPCGCRSTAFHEITLRRGGLRGFYVISRKTGLPRYLHPKEAGLLLGLPNSTQYPNDLRTSLALLGLVASPIQTLWIYGHLKQNHSLTMNKDPMPTVEDWMWLYLQELLAQINFDFGDAIPPTHTIAVHAFGAALDLSLSHNGATVQQLLQAERISLGWNESCTIWANNQRLTRADKLLEYFTGNLEIRCQSGLPNRTMPQQPIALAVQHRGELQVHFVQPGRFLFEILAEMSLPLIRKVLDVRGHVLPVDLRVWHPMSVITLEDQPWTQPQGHFRWANGGHSALSGLHDGQVWNGILSLLHETHHPAKHALLIHPALAAAIQHDWITILHSKQMQLDFANSSGHIICIFESRGHWTLLWGELHHDGLHWIHSDGLLYVNATEALDLASSISSVLGLDFYPPCHCCCTPQIDLHTCGTIALVHLYQFLTPGTWISPERVCQLHDWITHQQSTNGVIYATGVIHEWQTDQPRFGLHEEHIWFGMQQLLTAADRHDGTLLVLHPAQVHELLQGHPANMKLSHLSASFEEEIACIFAAQGHWTLLHGRLIGHVLLWTYYDGFNINEDAAFHLAKVFADLLGFGFYPPQLDFGLPQIHAHTCGTIALANFGGLLNLGFVVLPSSISLVHDWLLSLSLPQGSTIAFGLTTLSTDQFAKLTALLIAHGVPEPKAAERANQAIQKLGVPAILAAFVAKNNWAHLKQQANKPGITFRLVQPDELAQHAEKNAITKYGAGISNHKNKKKQDKVASSTPTFDPEALVLQQGNFKDSDGDEVPQIQFSQIEAEAHGIAIATRQQSLQWLQQQDSISASALALLVTEELPLEMLEKYNATKVSFPATYKGTGEPVLIFGTIKNLGDQKVNRHMAGNLTQIDLVDNVVVRLHVYRDELQLQWTELIQSPVRLLHKMLPPLQLCAGLGCGAECPKTHQPIGEQLESVIMEVWGRSFGRIEGGRAPANEASYFSVFLRIPATVLRPLLQTSIAGLYFDPRKDQQPDDQFRVIWLPSHSAAEASHANKTCAKALGLVRMRQKYGVRVATEDEESVFKQLKPEAGISWQVGSSEPPPTTIFTSFGKEVLITETTKTPTATRPVTFLASNKTQHHMRTEATTTASSSSGTDPWLEPTEDPWRTWKSPASSAAALKPATGKTHLAEMKDQLRDELRASIRKEFTDLQQHKEVDMEDSEHNANEERFRKIEHTMGEIQAQQTQFNQWFTQVGQATSATETAIQTINYTLSTHQQDLQGLHQEVQKVSDTFSQTLQKTLASHQSEMSADFATRFDKLEAMFAKKQRSPPLFTGLCRWIFLLMVFPIFLVQSSSIESMDYSNDIEPYMCSFDVQMPFSPCDTGLNGLRIGEALHPGPEGLLTIGTTNPGGLRGKELLAVEQGSGIWSYSETQLSKVTQQSAAKSLKWHASQQSRHLRVHFGAPAPLRARSSWAGSWTGVACTSDFCSKALQIDWPDELWASGRILATQHYVSGHVITMVSFYGLPRGPTWPKATTLTNDFLNSVTKEFVIGLPGIVIIAGDFNFGPRELPCFDTWRAYGYQSAQDMAHDRWAQAVTPTCKGSTERDLLWLSPMASALCAKVEAKYDKTMKALFQDLRKPRPDQVAFMPTLPLTLPPLTVDDWLGSVRRFRPTAARGADGLFDGPFSKLLALLNGIGWEILEPPMLRDHDGCEFDLFQLPRGALDLLLQDAWFQHIATRTNHKTMQDPTGLDIALTRLDHDKQIAADVTRVKALQTGAFVSGWQHAKYDTTKQPVCQLCMQPDTQKHWLRCPRFDELRAECPDLLSWIDDAPSCVVLHLLAPRSPFALLLKRYFLDLPDLSKCFHSLPRTGIRNQLFTDGSFFKGFVFNLDRAAWAVVNASTNQTISYGCVPGILQTIGRAELLAIISAVEWAVAHDTLITIWTDSASTCSRANLLLHQPRAAFLAGENHDLWQRLAEALERTAFEQVIICWTPSHIDVACCDTSQEEFLATWNDIVDTLAVTTNRDRGCFFAQLAEEAEAYYQLWQHRLQSLRKFYLKIAEVKKEEIDTIDLTFEPAQEIQQVSDTSLGDALPVNWQHTLRHSSDALNRHEAGISYPVDGLLLSMSPEIAADICAASAKFFGPRMLRKAADLAKPVA</sequence>
<dbReference type="InterPro" id="IPR029063">
    <property type="entry name" value="SAM-dependent_MTases_sf"/>
</dbReference>
<dbReference type="GO" id="GO:0032259">
    <property type="term" value="P:methylation"/>
    <property type="evidence" value="ECO:0007669"/>
    <property type="project" value="UniProtKB-KW"/>
</dbReference>
<dbReference type="GO" id="GO:0004523">
    <property type="term" value="F:RNA-DNA hybrid ribonuclease activity"/>
    <property type="evidence" value="ECO:0007669"/>
    <property type="project" value="InterPro"/>
</dbReference>
<dbReference type="EMBL" id="CAMXCT020002238">
    <property type="protein sequence ID" value="CAL1150133.1"/>
    <property type="molecule type" value="Genomic_DNA"/>
</dbReference>
<dbReference type="Gene3D" id="3.30.420.10">
    <property type="entry name" value="Ribonuclease H-like superfamily/Ribonuclease H"/>
    <property type="match status" value="1"/>
</dbReference>
<feature type="compositionally biased region" description="Low complexity" evidence="3">
    <location>
        <begin position="1434"/>
        <end position="1443"/>
    </location>
</feature>
<evidence type="ECO:0000259" key="4">
    <source>
        <dbReference type="PROSITE" id="PS50879"/>
    </source>
</evidence>
<dbReference type="InterPro" id="IPR036691">
    <property type="entry name" value="Endo/exonu/phosph_ase_sf"/>
</dbReference>
<dbReference type="PROSITE" id="PS50879">
    <property type="entry name" value="RNASE_H_1"/>
    <property type="match status" value="1"/>
</dbReference>
<proteinExistence type="predicted"/>
<comment type="caution">
    <text evidence="5">The sequence shown here is derived from an EMBL/GenBank/DDBJ whole genome shotgun (WGS) entry which is preliminary data.</text>
</comment>
<evidence type="ECO:0000313" key="7">
    <source>
        <dbReference type="Proteomes" id="UP001152797"/>
    </source>
</evidence>
<accession>A0A9P1CTP5</accession>
<dbReference type="Pfam" id="PF00145">
    <property type="entry name" value="DNA_methylase"/>
    <property type="match status" value="1"/>
</dbReference>
<feature type="region of interest" description="Disordered" evidence="3">
    <location>
        <begin position="1426"/>
        <end position="1449"/>
    </location>
</feature>
<name>A0A9P1CTP5_9DINO</name>
<dbReference type="EMBL" id="CAMXCT010002238">
    <property type="protein sequence ID" value="CAI3996758.1"/>
    <property type="molecule type" value="Genomic_DNA"/>
</dbReference>
<keyword evidence="7" id="KW-1185">Reference proteome</keyword>
<organism evidence="5">
    <name type="scientific">Cladocopium goreaui</name>
    <dbReference type="NCBI Taxonomy" id="2562237"/>
    <lineage>
        <taxon>Eukaryota</taxon>
        <taxon>Sar</taxon>
        <taxon>Alveolata</taxon>
        <taxon>Dinophyceae</taxon>
        <taxon>Suessiales</taxon>
        <taxon>Symbiodiniaceae</taxon>
        <taxon>Cladocopium</taxon>
    </lineage>
</organism>
<dbReference type="SUPFAM" id="SSF56219">
    <property type="entry name" value="DNase I-like"/>
    <property type="match status" value="1"/>
</dbReference>
<evidence type="ECO:0000256" key="1">
    <source>
        <dbReference type="ARBA" id="ARBA00022603"/>
    </source>
</evidence>
<reference evidence="6 7" key="2">
    <citation type="submission" date="2024-05" db="EMBL/GenBank/DDBJ databases">
        <authorList>
            <person name="Chen Y."/>
            <person name="Shah S."/>
            <person name="Dougan E. K."/>
            <person name="Thang M."/>
            <person name="Chan C."/>
        </authorList>
    </citation>
    <scope>NUCLEOTIDE SEQUENCE [LARGE SCALE GENOMIC DNA]</scope>
</reference>
<reference evidence="5" key="1">
    <citation type="submission" date="2022-10" db="EMBL/GenBank/DDBJ databases">
        <authorList>
            <person name="Chen Y."/>
            <person name="Dougan E. K."/>
            <person name="Chan C."/>
            <person name="Rhodes N."/>
            <person name="Thang M."/>
        </authorList>
    </citation>
    <scope>NUCLEOTIDE SEQUENCE</scope>
</reference>
<keyword evidence="1" id="KW-0489">Methyltransferase</keyword>
<dbReference type="InterPro" id="IPR002156">
    <property type="entry name" value="RNaseH_domain"/>
</dbReference>
<feature type="domain" description="RNase H type-1" evidence="4">
    <location>
        <begin position="2160"/>
        <end position="2316"/>
    </location>
</feature>
<gene>
    <name evidence="5" type="ORF">C1SCF055_LOCUS23204</name>
</gene>
<evidence type="ECO:0000256" key="2">
    <source>
        <dbReference type="ARBA" id="ARBA00022679"/>
    </source>
</evidence>
<dbReference type="InterPro" id="IPR012337">
    <property type="entry name" value="RNaseH-like_sf"/>
</dbReference>
<dbReference type="SUPFAM" id="SSF53098">
    <property type="entry name" value="Ribonuclease H-like"/>
    <property type="match status" value="1"/>
</dbReference>
<dbReference type="SUPFAM" id="SSF53335">
    <property type="entry name" value="S-adenosyl-L-methionine-dependent methyltransferases"/>
    <property type="match status" value="1"/>
</dbReference>
<evidence type="ECO:0000256" key="3">
    <source>
        <dbReference type="SAM" id="MobiDB-lite"/>
    </source>
</evidence>
<protein>
    <submittedName>
        <fullName evidence="6">LINE-1 retrotransposable element ORF2 protein</fullName>
    </submittedName>
</protein>
<dbReference type="InterPro" id="IPR036397">
    <property type="entry name" value="RNaseH_sf"/>
</dbReference>
<dbReference type="Proteomes" id="UP001152797">
    <property type="component" value="Unassembled WGS sequence"/>
</dbReference>
<dbReference type="GO" id="GO:0003676">
    <property type="term" value="F:nucleic acid binding"/>
    <property type="evidence" value="ECO:0007669"/>
    <property type="project" value="InterPro"/>
</dbReference>
<dbReference type="InterPro" id="IPR001525">
    <property type="entry name" value="C5_MeTfrase"/>
</dbReference>
<dbReference type="GO" id="GO:0008168">
    <property type="term" value="F:methyltransferase activity"/>
    <property type="evidence" value="ECO:0007669"/>
    <property type="project" value="UniProtKB-KW"/>
</dbReference>
<keyword evidence="2" id="KW-0808">Transferase</keyword>
<evidence type="ECO:0000313" key="5">
    <source>
        <dbReference type="EMBL" id="CAI3996758.1"/>
    </source>
</evidence>
<dbReference type="Gene3D" id="3.40.50.150">
    <property type="entry name" value="Vaccinia Virus protein VP39"/>
    <property type="match status" value="1"/>
</dbReference>